<dbReference type="PROSITE" id="PS51257">
    <property type="entry name" value="PROKAR_LIPOPROTEIN"/>
    <property type="match status" value="1"/>
</dbReference>
<evidence type="ECO:0000256" key="4">
    <source>
        <dbReference type="ARBA" id="ARBA00023136"/>
    </source>
</evidence>
<organism evidence="9 10">
    <name type="scientific">Sphingobacterium kitahiroshimense</name>
    <dbReference type="NCBI Taxonomy" id="470446"/>
    <lineage>
        <taxon>Bacteria</taxon>
        <taxon>Pseudomonadati</taxon>
        <taxon>Bacteroidota</taxon>
        <taxon>Sphingobacteriia</taxon>
        <taxon>Sphingobacteriales</taxon>
        <taxon>Sphingobacteriaceae</taxon>
        <taxon>Sphingobacterium</taxon>
    </lineage>
</organism>
<dbReference type="InterPro" id="IPR033985">
    <property type="entry name" value="SusD-like_N"/>
</dbReference>
<keyword evidence="3 6" id="KW-0732">Signal</keyword>
<evidence type="ECO:0000256" key="6">
    <source>
        <dbReference type="SAM" id="SignalP"/>
    </source>
</evidence>
<comment type="subcellular location">
    <subcellularLocation>
        <location evidence="1">Cell outer membrane</location>
    </subcellularLocation>
</comment>
<evidence type="ECO:0000256" key="5">
    <source>
        <dbReference type="ARBA" id="ARBA00023237"/>
    </source>
</evidence>
<dbReference type="InterPro" id="IPR012944">
    <property type="entry name" value="SusD_RagB_dom"/>
</dbReference>
<evidence type="ECO:0000256" key="3">
    <source>
        <dbReference type="ARBA" id="ARBA00022729"/>
    </source>
</evidence>
<sequence>MKKRILYLLLASASFSSFISCDINEVPETTMSDANFWNTVADIRLAANYFYSTIPGLTLADVTVDNWSTDAYPNTSSNNISDGSRATPATSTDYNYNGIFQANKLIEKSEEVIKKGGDLTQINWYVGEARFFRAWYYFEMFKRFGGVPLITKTMTVDDPDIFKVRASREELFQFILDDLDYAISVLRSADELNTAKEYGRISKTAALAFKSRVALFEGTREKFHNYGEQKKHLTIAKEAAEAVINSSTHALFSASAVGSHGEVINNAYFNLFQEAGEGRSNKENIIVKTYGINRDNSVISTPVQRYYEGNSVVPTQNFVDNYLMADGLPIEKSPLYQKPDKSMTHAQYFNKKDPRMSFSIFKRGDEFISSSNYTIPNPSYQRSGYGIRKYAKKDFWTLQASYIDRPVIRYAEVLLNYAEAVYELDGTISDMVLDQTINALRSRLPQVNIGTDATPNYVSMPKLTNTFVNSNGLNMRTEIRRERKVELAFEGHGYWDLIRWKTAEIELPKALLGSYLFTEYLTATGDKWSDKTLVNDQNYIILQPASLRRFDKDRDYLWPLPTSELAKNVKLEQNPNW</sequence>
<accession>A0ABV0BQD7</accession>
<evidence type="ECO:0000259" key="7">
    <source>
        <dbReference type="Pfam" id="PF07980"/>
    </source>
</evidence>
<evidence type="ECO:0000313" key="10">
    <source>
        <dbReference type="Proteomes" id="UP001409291"/>
    </source>
</evidence>
<feature type="domain" description="SusD-like N-terminal" evidence="8">
    <location>
        <begin position="58"/>
        <end position="215"/>
    </location>
</feature>
<feature type="domain" description="RagB/SusD" evidence="7">
    <location>
        <begin position="304"/>
        <end position="577"/>
    </location>
</feature>
<reference evidence="9 10" key="1">
    <citation type="submission" date="2024-04" db="EMBL/GenBank/DDBJ databases">
        <title>WGS of bacteria from Torrens River.</title>
        <authorList>
            <person name="Wyrsch E.R."/>
            <person name="Drigo B."/>
        </authorList>
    </citation>
    <scope>NUCLEOTIDE SEQUENCE [LARGE SCALE GENOMIC DNA]</scope>
    <source>
        <strain evidence="9 10">TWI391</strain>
    </source>
</reference>
<dbReference type="Pfam" id="PF14322">
    <property type="entry name" value="SusD-like_3"/>
    <property type="match status" value="1"/>
</dbReference>
<dbReference type="Gene3D" id="1.25.40.390">
    <property type="match status" value="1"/>
</dbReference>
<dbReference type="Pfam" id="PF07980">
    <property type="entry name" value="SusD_RagB"/>
    <property type="match status" value="1"/>
</dbReference>
<protein>
    <submittedName>
        <fullName evidence="9">RagB/SusD family nutrient uptake outer membrane protein</fullName>
    </submittedName>
</protein>
<feature type="chain" id="PRO_5046356462" evidence="6">
    <location>
        <begin position="20"/>
        <end position="577"/>
    </location>
</feature>
<dbReference type="InterPro" id="IPR011990">
    <property type="entry name" value="TPR-like_helical_dom_sf"/>
</dbReference>
<name>A0ABV0BQD7_9SPHI</name>
<keyword evidence="5" id="KW-0998">Cell outer membrane</keyword>
<comment type="similarity">
    <text evidence="2">Belongs to the SusD family.</text>
</comment>
<dbReference type="Proteomes" id="UP001409291">
    <property type="component" value="Unassembled WGS sequence"/>
</dbReference>
<comment type="caution">
    <text evidence="9">The sequence shown here is derived from an EMBL/GenBank/DDBJ whole genome shotgun (WGS) entry which is preliminary data.</text>
</comment>
<evidence type="ECO:0000259" key="8">
    <source>
        <dbReference type="Pfam" id="PF14322"/>
    </source>
</evidence>
<evidence type="ECO:0000256" key="1">
    <source>
        <dbReference type="ARBA" id="ARBA00004442"/>
    </source>
</evidence>
<evidence type="ECO:0000256" key="2">
    <source>
        <dbReference type="ARBA" id="ARBA00006275"/>
    </source>
</evidence>
<feature type="signal peptide" evidence="6">
    <location>
        <begin position="1"/>
        <end position="19"/>
    </location>
</feature>
<dbReference type="SUPFAM" id="SSF48452">
    <property type="entry name" value="TPR-like"/>
    <property type="match status" value="1"/>
</dbReference>
<proteinExistence type="inferred from homology"/>
<keyword evidence="10" id="KW-1185">Reference proteome</keyword>
<dbReference type="EMBL" id="JBDJNQ010000002">
    <property type="protein sequence ID" value="MEN5376690.1"/>
    <property type="molecule type" value="Genomic_DNA"/>
</dbReference>
<evidence type="ECO:0000313" key="9">
    <source>
        <dbReference type="EMBL" id="MEN5376690.1"/>
    </source>
</evidence>
<gene>
    <name evidence="9" type="ORF">ABE541_05385</name>
</gene>
<keyword evidence="4" id="KW-0472">Membrane</keyword>
<dbReference type="RefSeq" id="WP_346580879.1">
    <property type="nucleotide sequence ID" value="NZ_JBDJNQ010000002.1"/>
</dbReference>